<keyword evidence="5" id="KW-0067">ATP-binding</keyword>
<dbReference type="SUPFAM" id="SSF53613">
    <property type="entry name" value="Ribokinase-like"/>
    <property type="match status" value="1"/>
</dbReference>
<evidence type="ECO:0000256" key="5">
    <source>
        <dbReference type="ARBA" id="ARBA00022840"/>
    </source>
</evidence>
<dbReference type="Pfam" id="PF00294">
    <property type="entry name" value="PfkB"/>
    <property type="match status" value="1"/>
</dbReference>
<evidence type="ECO:0000256" key="1">
    <source>
        <dbReference type="ARBA" id="ARBA00010688"/>
    </source>
</evidence>
<dbReference type="Gene3D" id="3.40.1190.20">
    <property type="match status" value="1"/>
</dbReference>
<accession>A0ABQ6E3V4</accession>
<evidence type="ECO:0000313" key="8">
    <source>
        <dbReference type="Proteomes" id="UP001157353"/>
    </source>
</evidence>
<dbReference type="CDD" id="cd01167">
    <property type="entry name" value="bac_FRK"/>
    <property type="match status" value="1"/>
</dbReference>
<dbReference type="RefSeq" id="WP_284205233.1">
    <property type="nucleotide sequence ID" value="NZ_BSPQ01000019.1"/>
</dbReference>
<protein>
    <submittedName>
        <fullName evidence="7">Fructokinase</fullName>
    </submittedName>
</protein>
<dbReference type="InterPro" id="IPR029056">
    <property type="entry name" value="Ribokinase-like"/>
</dbReference>
<keyword evidence="4" id="KW-0418">Kinase</keyword>
<name>A0ABQ6E3V4_9GAMM</name>
<sequence length="329" mass="36641">MQKILCFGELGAYWIPRGTQTIDQLEVPLYAQFPGGSAANVAVACQRLGISSALVGQIGFDTVGRYVKDCIERYEVDCKYLLQSDYSTPMAFLHLDTKGKRSFSFNRDNTADLNYPSSELHSEMFADVGIFHCCSNSLTEQAIYECTLQAMQMAKAEQTLTSFDVNLRLIIWPDMKQVKPRVMQMMHYSDIVKLRVEEINYLRGTQSESDFLSELFECGVKVVLISDAEHPVRLYTKSHHQSLMTPTVEVVDITGAADAFSGGWLYGLLKQGIHNPSQLENACNKITPLIDAVNIAMCCGAYAITQKGAWSAMPTHSDISELLTSIETI</sequence>
<comment type="similarity">
    <text evidence="1">Belongs to the carbohydrate kinase PfkB family.</text>
</comment>
<reference evidence="8" key="1">
    <citation type="journal article" date="2019" name="Int. J. Syst. Evol. Microbiol.">
        <title>The Global Catalogue of Microorganisms (GCM) 10K type strain sequencing project: providing services to taxonomists for standard genome sequencing and annotation.</title>
        <authorList>
            <consortium name="The Broad Institute Genomics Platform"/>
            <consortium name="The Broad Institute Genome Sequencing Center for Infectious Disease"/>
            <person name="Wu L."/>
            <person name="Ma J."/>
        </authorList>
    </citation>
    <scope>NUCLEOTIDE SEQUENCE [LARGE SCALE GENOMIC DNA]</scope>
    <source>
        <strain evidence="8">NBRC 103166</strain>
    </source>
</reference>
<dbReference type="PANTHER" id="PTHR43085:SF1">
    <property type="entry name" value="PSEUDOURIDINE KINASE-RELATED"/>
    <property type="match status" value="1"/>
</dbReference>
<evidence type="ECO:0000313" key="7">
    <source>
        <dbReference type="EMBL" id="GLS92137.1"/>
    </source>
</evidence>
<dbReference type="InterPro" id="IPR050306">
    <property type="entry name" value="PfkB_Carbo_kinase"/>
</dbReference>
<dbReference type="InterPro" id="IPR002173">
    <property type="entry name" value="Carboh/pur_kinase_PfkB_CS"/>
</dbReference>
<keyword evidence="3" id="KW-0547">Nucleotide-binding</keyword>
<evidence type="ECO:0000256" key="2">
    <source>
        <dbReference type="ARBA" id="ARBA00022679"/>
    </source>
</evidence>
<dbReference type="EMBL" id="BSPQ01000019">
    <property type="protein sequence ID" value="GLS92137.1"/>
    <property type="molecule type" value="Genomic_DNA"/>
</dbReference>
<feature type="domain" description="Carbohydrate kinase PfkB" evidence="6">
    <location>
        <begin position="1"/>
        <end position="315"/>
    </location>
</feature>
<dbReference type="Proteomes" id="UP001157353">
    <property type="component" value="Unassembled WGS sequence"/>
</dbReference>
<dbReference type="PANTHER" id="PTHR43085">
    <property type="entry name" value="HEXOKINASE FAMILY MEMBER"/>
    <property type="match status" value="1"/>
</dbReference>
<gene>
    <name evidence="7" type="primary">scrK</name>
    <name evidence="7" type="ORF">GCM10007916_32070</name>
</gene>
<organism evidence="7 8">
    <name type="scientific">Psychromonas marina</name>
    <dbReference type="NCBI Taxonomy" id="88364"/>
    <lineage>
        <taxon>Bacteria</taxon>
        <taxon>Pseudomonadati</taxon>
        <taxon>Pseudomonadota</taxon>
        <taxon>Gammaproteobacteria</taxon>
        <taxon>Alteromonadales</taxon>
        <taxon>Psychromonadaceae</taxon>
        <taxon>Psychromonas</taxon>
    </lineage>
</organism>
<keyword evidence="2" id="KW-0808">Transferase</keyword>
<evidence type="ECO:0000259" key="6">
    <source>
        <dbReference type="Pfam" id="PF00294"/>
    </source>
</evidence>
<comment type="caution">
    <text evidence="7">The sequence shown here is derived from an EMBL/GenBank/DDBJ whole genome shotgun (WGS) entry which is preliminary data.</text>
</comment>
<keyword evidence="8" id="KW-1185">Reference proteome</keyword>
<dbReference type="PROSITE" id="PS00583">
    <property type="entry name" value="PFKB_KINASES_1"/>
    <property type="match status" value="1"/>
</dbReference>
<proteinExistence type="inferred from homology"/>
<evidence type="ECO:0000256" key="4">
    <source>
        <dbReference type="ARBA" id="ARBA00022777"/>
    </source>
</evidence>
<evidence type="ECO:0000256" key="3">
    <source>
        <dbReference type="ARBA" id="ARBA00022741"/>
    </source>
</evidence>
<dbReference type="InterPro" id="IPR011611">
    <property type="entry name" value="PfkB_dom"/>
</dbReference>